<name>A0AAN7WPB7_9SACH</name>
<dbReference type="InterPro" id="IPR018108">
    <property type="entry name" value="MCP_transmembrane"/>
</dbReference>
<evidence type="ECO:0000256" key="16">
    <source>
        <dbReference type="SAM" id="Phobius"/>
    </source>
</evidence>
<evidence type="ECO:0000313" key="17">
    <source>
        <dbReference type="EMBL" id="KAK5780432.1"/>
    </source>
</evidence>
<gene>
    <name evidence="17" type="ORF">RI543_002189</name>
</gene>
<evidence type="ECO:0000256" key="1">
    <source>
        <dbReference type="ARBA" id="ARBA00004448"/>
    </source>
</evidence>
<keyword evidence="5" id="KW-0677">Repeat</keyword>
<dbReference type="GO" id="GO:0043490">
    <property type="term" value="P:malate-aspartate shuttle"/>
    <property type="evidence" value="ECO:0007669"/>
    <property type="project" value="TreeGrafter"/>
</dbReference>
<dbReference type="Proteomes" id="UP001306508">
    <property type="component" value="Unassembled WGS sequence"/>
</dbReference>
<keyword evidence="10" id="KW-0496">Mitochondrion</keyword>
<dbReference type="InterPro" id="IPR023395">
    <property type="entry name" value="MCP_dom_sf"/>
</dbReference>
<keyword evidence="7" id="KW-0106">Calcium</keyword>
<evidence type="ECO:0000256" key="14">
    <source>
        <dbReference type="ARBA" id="ARBA00082232"/>
    </source>
</evidence>
<dbReference type="Pfam" id="PF00153">
    <property type="entry name" value="Mito_carr"/>
    <property type="match status" value="3"/>
</dbReference>
<protein>
    <recommendedName>
        <fullName evidence="13">Mitochondrial aspartate-glutamate transporter AGC1</fullName>
    </recommendedName>
    <alternativeName>
        <fullName evidence="14">Aspartate-glutamate carrier 1</fullName>
    </alternativeName>
</protein>
<evidence type="ECO:0000256" key="10">
    <source>
        <dbReference type="ARBA" id="ARBA00023128"/>
    </source>
</evidence>
<evidence type="ECO:0000256" key="15">
    <source>
        <dbReference type="PROSITE-ProRule" id="PRU00282"/>
    </source>
</evidence>
<evidence type="ECO:0000313" key="18">
    <source>
        <dbReference type="Proteomes" id="UP001306508"/>
    </source>
</evidence>
<dbReference type="PRINTS" id="PR00926">
    <property type="entry name" value="MITOCARRIER"/>
</dbReference>
<dbReference type="FunFam" id="1.50.40.10:FF:000004">
    <property type="entry name" value="Calcium-binding mitochondrial carrier protein Aralar1"/>
    <property type="match status" value="1"/>
</dbReference>
<organism evidence="17 18">
    <name type="scientific">Arxiozyma heterogenica</name>
    <dbReference type="NCBI Taxonomy" id="278026"/>
    <lineage>
        <taxon>Eukaryota</taxon>
        <taxon>Fungi</taxon>
        <taxon>Dikarya</taxon>
        <taxon>Ascomycota</taxon>
        <taxon>Saccharomycotina</taxon>
        <taxon>Saccharomycetes</taxon>
        <taxon>Saccharomycetales</taxon>
        <taxon>Saccharomycetaceae</taxon>
        <taxon>Arxiozyma</taxon>
    </lineage>
</organism>
<feature type="repeat" description="Solcar" evidence="15">
    <location>
        <begin position="510"/>
        <end position="596"/>
    </location>
</feature>
<keyword evidence="8" id="KW-0029">Amino-acid transport</keyword>
<keyword evidence="3" id="KW-0813">Transport</keyword>
<evidence type="ECO:0000256" key="8">
    <source>
        <dbReference type="ARBA" id="ARBA00022970"/>
    </source>
</evidence>
<feature type="transmembrane region" description="Helical" evidence="16">
    <location>
        <begin position="513"/>
        <end position="533"/>
    </location>
</feature>
<dbReference type="Gene3D" id="1.50.40.10">
    <property type="entry name" value="Mitochondrial carrier domain"/>
    <property type="match status" value="1"/>
</dbReference>
<evidence type="ECO:0000256" key="13">
    <source>
        <dbReference type="ARBA" id="ARBA00073787"/>
    </source>
</evidence>
<dbReference type="SUPFAM" id="SSF103506">
    <property type="entry name" value="Mitochondrial carrier"/>
    <property type="match status" value="1"/>
</dbReference>
<evidence type="ECO:0000256" key="12">
    <source>
        <dbReference type="ARBA" id="ARBA00059916"/>
    </source>
</evidence>
<dbReference type="GO" id="GO:0005313">
    <property type="term" value="F:L-glutamate transmembrane transporter activity"/>
    <property type="evidence" value="ECO:0007669"/>
    <property type="project" value="TreeGrafter"/>
</dbReference>
<keyword evidence="9 16" id="KW-1133">Transmembrane helix</keyword>
<keyword evidence="11 15" id="KW-0472">Membrane</keyword>
<accession>A0AAN7WPB7</accession>
<comment type="function">
    <text evidence="12">Calcium-dependent mitochondrial aspartate and glutamate carrier. Transport of glutamate in mitochondria is required for mitochondrial transamination reactions and ornithine synthesis. Plays also a role in malate-aspartate NADH shuttle, which is critical for growth on acetate and fatty acids.</text>
</comment>
<proteinExistence type="inferred from homology"/>
<evidence type="ECO:0000256" key="7">
    <source>
        <dbReference type="ARBA" id="ARBA00022837"/>
    </source>
</evidence>
<keyword evidence="18" id="KW-1185">Reference proteome</keyword>
<dbReference type="InterPro" id="IPR051028">
    <property type="entry name" value="Mito_Solute_Carrier"/>
</dbReference>
<evidence type="ECO:0000256" key="5">
    <source>
        <dbReference type="ARBA" id="ARBA00022737"/>
    </source>
</evidence>
<evidence type="ECO:0000256" key="4">
    <source>
        <dbReference type="ARBA" id="ARBA00022692"/>
    </source>
</evidence>
<feature type="repeat" description="Solcar" evidence="15">
    <location>
        <begin position="703"/>
        <end position="791"/>
    </location>
</feature>
<dbReference type="PANTHER" id="PTHR45678">
    <property type="entry name" value="MITOCHONDRIAL 2-OXODICARBOXYLATE CARRIER 1-RELATED"/>
    <property type="match status" value="1"/>
</dbReference>
<comment type="caution">
    <text evidence="17">The sequence shown here is derived from an EMBL/GenBank/DDBJ whole genome shotgun (WGS) entry which is preliminary data.</text>
</comment>
<evidence type="ECO:0000256" key="11">
    <source>
        <dbReference type="ARBA" id="ARBA00023136"/>
    </source>
</evidence>
<dbReference type="InterPro" id="IPR002067">
    <property type="entry name" value="MCP"/>
</dbReference>
<dbReference type="EMBL" id="JAWIZZ010000041">
    <property type="protein sequence ID" value="KAK5780432.1"/>
    <property type="molecule type" value="Genomic_DNA"/>
</dbReference>
<keyword evidence="4 15" id="KW-0812">Transmembrane</keyword>
<evidence type="ECO:0000256" key="9">
    <source>
        <dbReference type="ARBA" id="ARBA00022989"/>
    </source>
</evidence>
<dbReference type="PANTHER" id="PTHR45678:SF9">
    <property type="entry name" value="CALCIUM-BINDING MITOCHONDRIAL CARRIER PROTEIN ARALAR1"/>
    <property type="match status" value="1"/>
</dbReference>
<dbReference type="PROSITE" id="PS50920">
    <property type="entry name" value="SOLCAR"/>
    <property type="match status" value="3"/>
</dbReference>
<comment type="similarity">
    <text evidence="2">Belongs to the mitochondrial carrier (TC 2.A.29) family.</text>
</comment>
<feature type="repeat" description="Solcar" evidence="15">
    <location>
        <begin position="604"/>
        <end position="688"/>
    </location>
</feature>
<sequence>MEQINSNSEKKIQQIDIFKKYASVRNITLKGATSGDTTHDDSKNSGELVMLYDDFIKLISNSKKLYSKFTDHSFNLNQVPSNTFGCIFFAIDENNKGYLTISDWFYFNNILEQENYHLILLYEFFRKFDQAAIRHSPILSKSELMNKSYLLRPINYSNKFLSFDELLLSVEQFKATINLLHDCVDDKFSKKYNLFIDWDKFSCLSFYECFPFGRDKKNPEKASFLTLNSLITILQNDLKNQRLTKGFEQLCHRDPVKGNLVINKSQLMDLLSYYFLHKVSSDIFQSLNLSNTSLLKSKNNAIPYNVFKDIFYLFQNFDLLNQALLKYSMENGLTEDDMREHIITKRDFMKILNAQYYKVNNINEFSPSQINLLFSIVANSKKNNEASQKEISKLEHHHDSKIDKYIQNEYQRGENISKKQLQTFNDNYLISLETFAQDASFKKLSQISIDYFQQLFYGKTDQATMGSKLTIQDFLKILNPNYLNDVVHQLELRHVQNESLYVNYYFYPIFDSMYNFVLGSIAGCVGATVVYPIDFVKTRMQAQRTVLKYKNFLDCLSKVVRQEGIRGLYSGLGFQLIGVAPEKAIKLTVNDYMRKNLVDKRGNLHIFSEIIAGCMAGTCQVIFTNPIEIVKIRLQVKSEYKSNVDITARNIISKLGLRGLYKGVTACLMRDVPFSAIYFPTYAHLKKDIFNFDPLDKNKRNRLKTWELLVAGALAGMPAAFLTTPFDVIKTRLQVVPKKGETAYSGIFHAVKTILKEESMKSFFKGGGARVLRSSPQFGFTLAAYELLKNVFPLPNLEEKESKIEYEKRVYLSDLDEVPSITSQVTALVNKTKYYPSYSESHSNTHDFFNSTFNLYNSNYLNYYYKSCRVAKIFIDLDTSFSKFDYNAYMEFHKKLIELNKK</sequence>
<evidence type="ECO:0000256" key="3">
    <source>
        <dbReference type="ARBA" id="ARBA00022448"/>
    </source>
</evidence>
<evidence type="ECO:0000256" key="6">
    <source>
        <dbReference type="ARBA" id="ARBA00022792"/>
    </source>
</evidence>
<evidence type="ECO:0000256" key="2">
    <source>
        <dbReference type="ARBA" id="ARBA00006375"/>
    </source>
</evidence>
<dbReference type="GO" id="GO:0005743">
    <property type="term" value="C:mitochondrial inner membrane"/>
    <property type="evidence" value="ECO:0007669"/>
    <property type="project" value="UniProtKB-SubCell"/>
</dbReference>
<dbReference type="AlphaFoldDB" id="A0AAN7WPB7"/>
<dbReference type="GO" id="GO:0015183">
    <property type="term" value="F:L-aspartate transmembrane transporter activity"/>
    <property type="evidence" value="ECO:0007669"/>
    <property type="project" value="TreeGrafter"/>
</dbReference>
<comment type="subcellular location">
    <subcellularLocation>
        <location evidence="1">Mitochondrion inner membrane</location>
        <topology evidence="1">Multi-pass membrane protein</topology>
    </subcellularLocation>
</comment>
<keyword evidence="6" id="KW-0999">Mitochondrion inner membrane</keyword>
<reference evidence="18" key="1">
    <citation type="submission" date="2023-07" db="EMBL/GenBank/DDBJ databases">
        <title>A draft genome of Kazachstania heterogenica Y-27499.</title>
        <authorList>
            <person name="Donic C."/>
            <person name="Kralova J.S."/>
            <person name="Fidel L."/>
            <person name="Ben-Dor S."/>
            <person name="Jung S."/>
        </authorList>
    </citation>
    <scope>NUCLEOTIDE SEQUENCE [LARGE SCALE GENOMIC DNA]</scope>
    <source>
        <strain evidence="18">Y27499</strain>
    </source>
</reference>